<dbReference type="Gene3D" id="3.10.10.10">
    <property type="entry name" value="HIV Type 1 Reverse Transcriptase, subunit A, domain 1"/>
    <property type="match status" value="1"/>
</dbReference>
<accession>A0A5J4WYV7</accession>
<name>A0A5J4WYV7_9EUKA</name>
<evidence type="ECO:0000313" key="3">
    <source>
        <dbReference type="Proteomes" id="UP000324800"/>
    </source>
</evidence>
<gene>
    <name evidence="2" type="ORF">EZS28_004185</name>
</gene>
<dbReference type="InterPro" id="IPR043502">
    <property type="entry name" value="DNA/RNA_pol_sf"/>
</dbReference>
<dbReference type="PROSITE" id="PS50878">
    <property type="entry name" value="RT_POL"/>
    <property type="match status" value="1"/>
</dbReference>
<organism evidence="2 3">
    <name type="scientific">Streblomastix strix</name>
    <dbReference type="NCBI Taxonomy" id="222440"/>
    <lineage>
        <taxon>Eukaryota</taxon>
        <taxon>Metamonada</taxon>
        <taxon>Preaxostyla</taxon>
        <taxon>Oxymonadida</taxon>
        <taxon>Streblomastigidae</taxon>
        <taxon>Streblomastix</taxon>
    </lineage>
</organism>
<dbReference type="Proteomes" id="UP000324800">
    <property type="component" value="Unassembled WGS sequence"/>
</dbReference>
<dbReference type="PANTHER" id="PTHR33050">
    <property type="entry name" value="REVERSE TRANSCRIPTASE DOMAIN-CONTAINING PROTEIN"/>
    <property type="match status" value="1"/>
</dbReference>
<comment type="caution">
    <text evidence="2">The sequence shown here is derived from an EMBL/GenBank/DDBJ whole genome shotgun (WGS) entry which is preliminary data.</text>
</comment>
<evidence type="ECO:0000313" key="2">
    <source>
        <dbReference type="EMBL" id="KAA6400287.1"/>
    </source>
</evidence>
<dbReference type="Pfam" id="PF00078">
    <property type="entry name" value="RVT_1"/>
    <property type="match status" value="1"/>
</dbReference>
<dbReference type="AlphaFoldDB" id="A0A5J4WYV7"/>
<protein>
    <recommendedName>
        <fullName evidence="1">Reverse transcriptase domain-containing protein</fullName>
    </recommendedName>
</protein>
<reference evidence="2 3" key="1">
    <citation type="submission" date="2019-03" db="EMBL/GenBank/DDBJ databases">
        <title>Single cell metagenomics reveals metabolic interactions within the superorganism composed of flagellate Streblomastix strix and complex community of Bacteroidetes bacteria on its surface.</title>
        <authorList>
            <person name="Treitli S.C."/>
            <person name="Kolisko M."/>
            <person name="Husnik F."/>
            <person name="Keeling P."/>
            <person name="Hampl V."/>
        </authorList>
    </citation>
    <scope>NUCLEOTIDE SEQUENCE [LARGE SCALE GENOMIC DNA]</scope>
    <source>
        <strain evidence="2">ST1C</strain>
    </source>
</reference>
<dbReference type="InterPro" id="IPR000477">
    <property type="entry name" value="RT_dom"/>
</dbReference>
<dbReference type="InterPro" id="IPR052055">
    <property type="entry name" value="Hepadnavirus_pol/RT"/>
</dbReference>
<dbReference type="EMBL" id="SNRW01000587">
    <property type="protein sequence ID" value="KAA6400287.1"/>
    <property type="molecule type" value="Genomic_DNA"/>
</dbReference>
<sequence length="381" mass="44012">MNNLPFIKNQSIHRASKRKEVRKQNIFQHQNASIVLYQNSSSNSSTNSSSYASTDDNSVHNELRKISVDSISQHKPLDYKISAFKIEKDIRVIEPDKIDFPTVDSLPKWEGHDDEDVAESIILTLVARESLALNENGKYLKATTPPPGDIRESVLKKLEKEERINVKPFCWEQGAQLDSPIARQETLSQQELRTEPQNSQMEEKSEEIGGRLMRFREVWRAIGAERQVMMGMLLLWTVENIKQILKNISHPAHSRGIRHQFHLFLKQTPDGSYRKILDARAFNEQTKKIHFNMISPFDVQHALLKNSYLTPIDIKSAFSHIYIHPSLKPYLIFQVEDRSYIYIGMSFGLNLAPILLTKTLSMALENFRTVNKNPVKKLNRY</sequence>
<dbReference type="Gene3D" id="3.30.70.270">
    <property type="match status" value="1"/>
</dbReference>
<feature type="domain" description="Reverse transcriptase" evidence="1">
    <location>
        <begin position="247"/>
        <end position="381"/>
    </location>
</feature>
<dbReference type="InterPro" id="IPR043128">
    <property type="entry name" value="Rev_trsase/Diguanyl_cyclase"/>
</dbReference>
<dbReference type="PANTHER" id="PTHR33050:SF7">
    <property type="entry name" value="RIBONUCLEASE H"/>
    <property type="match status" value="1"/>
</dbReference>
<proteinExistence type="predicted"/>
<dbReference type="SUPFAM" id="SSF56672">
    <property type="entry name" value="DNA/RNA polymerases"/>
    <property type="match status" value="1"/>
</dbReference>
<evidence type="ECO:0000259" key="1">
    <source>
        <dbReference type="PROSITE" id="PS50878"/>
    </source>
</evidence>